<dbReference type="GO" id="GO:0015969">
    <property type="term" value="P:guanosine tetraphosphate metabolic process"/>
    <property type="evidence" value="ECO:0007669"/>
    <property type="project" value="InterPro"/>
</dbReference>
<feature type="region of interest" description="Disordered" evidence="1">
    <location>
        <begin position="762"/>
        <end position="799"/>
    </location>
</feature>
<evidence type="ECO:0000256" key="1">
    <source>
        <dbReference type="SAM" id="MobiDB-lite"/>
    </source>
</evidence>
<dbReference type="Proteomes" id="UP000799771">
    <property type="component" value="Unassembled WGS sequence"/>
</dbReference>
<dbReference type="InterPro" id="IPR043519">
    <property type="entry name" value="NT_sf"/>
</dbReference>
<dbReference type="Gene3D" id="3.30.460.10">
    <property type="entry name" value="Beta Polymerase, domain 2"/>
    <property type="match status" value="1"/>
</dbReference>
<dbReference type="CDD" id="cd05399">
    <property type="entry name" value="NT_Rel-Spo_like"/>
    <property type="match status" value="1"/>
</dbReference>
<dbReference type="AlphaFoldDB" id="A0A6A5ZW94"/>
<gene>
    <name evidence="3" type="ORF">P153DRAFT_146816</name>
</gene>
<feature type="domain" description="RelA/SpoT" evidence="2">
    <location>
        <begin position="109"/>
        <end position="244"/>
    </location>
</feature>
<feature type="compositionally biased region" description="Basic and acidic residues" evidence="1">
    <location>
        <begin position="762"/>
        <end position="777"/>
    </location>
</feature>
<dbReference type="Pfam" id="PF04607">
    <property type="entry name" value="RelA_SpoT"/>
    <property type="match status" value="1"/>
</dbReference>
<protein>
    <recommendedName>
        <fullName evidence="2">RelA/SpoT domain-containing protein</fullName>
    </recommendedName>
</protein>
<evidence type="ECO:0000259" key="2">
    <source>
        <dbReference type="SMART" id="SM00954"/>
    </source>
</evidence>
<proteinExistence type="predicted"/>
<reference evidence="3" key="1">
    <citation type="journal article" date="2020" name="Stud. Mycol.">
        <title>101 Dothideomycetes genomes: a test case for predicting lifestyles and emergence of pathogens.</title>
        <authorList>
            <person name="Haridas S."/>
            <person name="Albert R."/>
            <person name="Binder M."/>
            <person name="Bloem J."/>
            <person name="Labutti K."/>
            <person name="Salamov A."/>
            <person name="Andreopoulos B."/>
            <person name="Baker S."/>
            <person name="Barry K."/>
            <person name="Bills G."/>
            <person name="Bluhm B."/>
            <person name="Cannon C."/>
            <person name="Castanera R."/>
            <person name="Culley D."/>
            <person name="Daum C."/>
            <person name="Ezra D."/>
            <person name="Gonzalez J."/>
            <person name="Henrissat B."/>
            <person name="Kuo A."/>
            <person name="Liang C."/>
            <person name="Lipzen A."/>
            <person name="Lutzoni F."/>
            <person name="Magnuson J."/>
            <person name="Mondo S."/>
            <person name="Nolan M."/>
            <person name="Ohm R."/>
            <person name="Pangilinan J."/>
            <person name="Park H.-J."/>
            <person name="Ramirez L."/>
            <person name="Alfaro M."/>
            <person name="Sun H."/>
            <person name="Tritt A."/>
            <person name="Yoshinaga Y."/>
            <person name="Zwiers L.-H."/>
            <person name="Turgeon B."/>
            <person name="Goodwin S."/>
            <person name="Spatafora J."/>
            <person name="Crous P."/>
            <person name="Grigoriev I."/>
        </authorList>
    </citation>
    <scope>NUCLEOTIDE SEQUENCE</scope>
    <source>
        <strain evidence="3">CBS 119687</strain>
    </source>
</reference>
<accession>A0A6A5ZW94</accession>
<dbReference type="SUPFAM" id="SSF81301">
    <property type="entry name" value="Nucleotidyltransferase"/>
    <property type="match status" value="1"/>
</dbReference>
<evidence type="ECO:0000313" key="3">
    <source>
        <dbReference type="EMBL" id="KAF2123799.1"/>
    </source>
</evidence>
<dbReference type="PANTHER" id="PTHR41773:SF1">
    <property type="entry name" value="RELA_SPOT DOMAIN-CONTAINING PROTEIN"/>
    <property type="match status" value="1"/>
</dbReference>
<sequence>MADQEGSGDPEMLNLIAGFESEYDRRCALIEKSTIHFNENLLPAALKKEFVRLHDRPIYRMKTKESAVQSVRKRNLHRLEMERIRDDMEANNYSWEDYWGNSPRLDDYGKFKNIDAMYGSLPDIGGIRILLYFPGDVDKVEKCLQDHPDIKLVGKYRRAQGITRDLFDMKIFLAGLKKRKAPNNPETNNANFPGYQATHFHVRPHPKEGEKEVDFIIEIQVRTLVMNAWSQVEHGIIYKAKDEVDNEMRAILDMFNGITMVGESALQQLDDVEKRKSMQRQKRREEFAAHIYDVGKWIGEYCEEIEPGTKLPGNRETWRYLDKLFQFLKARGEHSSGKLKEILGDLLKSDTKKTYLNKDLPLFMLRQRCNNHTGQPITLKDLLTTSLDETKSLDGPRARAMALRVVHCLNVAESLGVGELFISIMKEVVGPKDRLPTLLDFLNILHPDHCKYEWRSMTRLLEFCGNFLNAEKFRLAIERSEACKDLSKAALVELSRSIVEAGCIANPIFNSGETVSNTTEKASAQQVNIPRILCILTRDTDFTHWVPDLYHVAQHWGIRSADSSSSLSDRERQELIKHRRAVQTATGWNPVDVLGYNITEIIDDRAQDDRLRQMPKVEIELEILLLSRPHYKWVLRHISEGQFVREFHIDKEAKQRRNHSGHFVSINDASINEPKWSYMPVVPEWELVDLGNSPVSENLTFEPFERKKSEFECFFDSLLPSSAPIRRVDTENNTDSWILTLEGKSLSIKSTKQWYILAEAKTSRRDSDVTVIRRSETPQEEQSQDKTSQNETSQNGTAL</sequence>
<dbReference type="InterPro" id="IPR007685">
    <property type="entry name" value="RelA_SpoT"/>
</dbReference>
<keyword evidence="4" id="KW-1185">Reference proteome</keyword>
<evidence type="ECO:0000313" key="4">
    <source>
        <dbReference type="Proteomes" id="UP000799771"/>
    </source>
</evidence>
<feature type="compositionally biased region" description="Polar residues" evidence="1">
    <location>
        <begin position="785"/>
        <end position="799"/>
    </location>
</feature>
<dbReference type="RefSeq" id="XP_033518193.1">
    <property type="nucleotide sequence ID" value="XM_033662152.1"/>
</dbReference>
<dbReference type="PANTHER" id="PTHR41773">
    <property type="entry name" value="GTP PYROPHOSPHATASE-RELATED"/>
    <property type="match status" value="1"/>
</dbReference>
<dbReference type="OrthoDB" id="4719016at2759"/>
<dbReference type="GeneID" id="54402584"/>
<name>A0A6A5ZW94_9PLEO</name>
<dbReference type="SMART" id="SM00954">
    <property type="entry name" value="RelA_SpoT"/>
    <property type="match status" value="1"/>
</dbReference>
<organism evidence="3 4">
    <name type="scientific">Dothidotthia symphoricarpi CBS 119687</name>
    <dbReference type="NCBI Taxonomy" id="1392245"/>
    <lineage>
        <taxon>Eukaryota</taxon>
        <taxon>Fungi</taxon>
        <taxon>Dikarya</taxon>
        <taxon>Ascomycota</taxon>
        <taxon>Pezizomycotina</taxon>
        <taxon>Dothideomycetes</taxon>
        <taxon>Pleosporomycetidae</taxon>
        <taxon>Pleosporales</taxon>
        <taxon>Dothidotthiaceae</taxon>
        <taxon>Dothidotthia</taxon>
    </lineage>
</organism>
<dbReference type="EMBL" id="ML977522">
    <property type="protein sequence ID" value="KAF2123799.1"/>
    <property type="molecule type" value="Genomic_DNA"/>
</dbReference>